<dbReference type="PANTHER" id="PTHR12236:SF75">
    <property type="entry name" value="CUTICULAR PROTEIN 62BB, ISOFORM A"/>
    <property type="match status" value="1"/>
</dbReference>
<dbReference type="Pfam" id="PF00379">
    <property type="entry name" value="Chitin_bind_4"/>
    <property type="match status" value="1"/>
</dbReference>
<evidence type="ECO:0000256" key="1">
    <source>
        <dbReference type="ARBA" id="ARBA00022460"/>
    </source>
</evidence>
<dbReference type="PROSITE" id="PS00233">
    <property type="entry name" value="CHIT_BIND_RR_1"/>
    <property type="match status" value="1"/>
</dbReference>
<dbReference type="GO" id="GO:0042302">
    <property type="term" value="F:structural constituent of cuticle"/>
    <property type="evidence" value="ECO:0007669"/>
    <property type="project" value="UniProtKB-UniRule"/>
</dbReference>
<dbReference type="Proteomes" id="UP000019118">
    <property type="component" value="Unassembled WGS sequence"/>
</dbReference>
<reference evidence="5" key="1">
    <citation type="journal article" date="2013" name="Genome Biol.">
        <title>Draft genome of the mountain pine beetle, Dendroctonus ponderosae Hopkins, a major forest pest.</title>
        <authorList>
            <person name="Keeling C.I."/>
            <person name="Yuen M.M."/>
            <person name="Liao N.Y."/>
            <person name="Docking T.R."/>
            <person name="Chan S.K."/>
            <person name="Taylor G.A."/>
            <person name="Palmquist D.L."/>
            <person name="Jackman S.D."/>
            <person name="Nguyen A."/>
            <person name="Li M."/>
            <person name="Henderson H."/>
            <person name="Janes J.K."/>
            <person name="Zhao Y."/>
            <person name="Pandoh P."/>
            <person name="Moore R."/>
            <person name="Sperling F.A."/>
            <person name="Huber D.P."/>
            <person name="Birol I."/>
            <person name="Jones S.J."/>
            <person name="Bohlmann J."/>
        </authorList>
    </citation>
    <scope>NUCLEOTIDE SEQUENCE</scope>
</reference>
<dbReference type="GO" id="GO:0031012">
    <property type="term" value="C:extracellular matrix"/>
    <property type="evidence" value="ECO:0007669"/>
    <property type="project" value="TreeGrafter"/>
</dbReference>
<evidence type="ECO:0008006" key="6">
    <source>
        <dbReference type="Google" id="ProtNLM"/>
    </source>
</evidence>
<dbReference type="PROSITE" id="PS51155">
    <property type="entry name" value="CHIT_BIND_RR_2"/>
    <property type="match status" value="1"/>
</dbReference>
<sequence>MFVSAILISIFVVCFKTIFVMSSVIFALLSLVSVCYAGVIYPEEPSYVAYEAPIYNVAAPLYEKEDHHAYPKYKFSYGVNDPHTGDHKSQEEYRDGDVVKGHYTVADPDGTLRVVHYTADDHNGFNAVVEKHGKSIHPQPIHAVPVIEKVVPVPVVKEIVYEKPYYGHGGHQGYGY</sequence>
<proteinExistence type="predicted"/>
<dbReference type="PANTHER" id="PTHR12236">
    <property type="entry name" value="STRUCTURAL CONTITUENT OF CUTICLE"/>
    <property type="match status" value="1"/>
</dbReference>
<name>A0AAR5PKF0_DENPD</name>
<organism evidence="4 5">
    <name type="scientific">Dendroctonus ponderosae</name>
    <name type="common">Mountain pine beetle</name>
    <dbReference type="NCBI Taxonomy" id="77166"/>
    <lineage>
        <taxon>Eukaryota</taxon>
        <taxon>Metazoa</taxon>
        <taxon>Ecdysozoa</taxon>
        <taxon>Arthropoda</taxon>
        <taxon>Hexapoda</taxon>
        <taxon>Insecta</taxon>
        <taxon>Pterygota</taxon>
        <taxon>Neoptera</taxon>
        <taxon>Endopterygota</taxon>
        <taxon>Coleoptera</taxon>
        <taxon>Polyphaga</taxon>
        <taxon>Cucujiformia</taxon>
        <taxon>Curculionidae</taxon>
        <taxon>Scolytinae</taxon>
        <taxon>Dendroctonus</taxon>
    </lineage>
</organism>
<evidence type="ECO:0000313" key="5">
    <source>
        <dbReference type="Proteomes" id="UP000019118"/>
    </source>
</evidence>
<evidence type="ECO:0000256" key="2">
    <source>
        <dbReference type="PROSITE-ProRule" id="PRU00497"/>
    </source>
</evidence>
<protein>
    <recommendedName>
        <fullName evidence="6">Cuticle protein</fullName>
    </recommendedName>
</protein>
<dbReference type="AlphaFoldDB" id="A0AAR5PKF0"/>
<keyword evidence="3" id="KW-0812">Transmembrane</keyword>
<dbReference type="GO" id="GO:0005615">
    <property type="term" value="C:extracellular space"/>
    <property type="evidence" value="ECO:0007669"/>
    <property type="project" value="TreeGrafter"/>
</dbReference>
<dbReference type="InterPro" id="IPR000618">
    <property type="entry name" value="Insect_cuticle"/>
</dbReference>
<accession>A0AAR5PKF0</accession>
<feature type="transmembrane region" description="Helical" evidence="3">
    <location>
        <begin position="6"/>
        <end position="39"/>
    </location>
</feature>
<dbReference type="InterPro" id="IPR051217">
    <property type="entry name" value="Insect_Cuticle_Struc_Prot"/>
</dbReference>
<keyword evidence="1 2" id="KW-0193">Cuticle</keyword>
<dbReference type="PRINTS" id="PR00947">
    <property type="entry name" value="CUTICLE"/>
</dbReference>
<dbReference type="GeneID" id="109538630"/>
<evidence type="ECO:0000313" key="4">
    <source>
        <dbReference type="EnsemblMetazoa" id="XP_019761510.1"/>
    </source>
</evidence>
<dbReference type="InterPro" id="IPR031311">
    <property type="entry name" value="CHIT_BIND_RR_consensus"/>
</dbReference>
<dbReference type="KEGG" id="dpa:109538630"/>
<keyword evidence="3" id="KW-1133">Transmembrane helix</keyword>
<keyword evidence="5" id="KW-1185">Reference proteome</keyword>
<keyword evidence="3" id="KW-0472">Membrane</keyword>
<reference evidence="4" key="2">
    <citation type="submission" date="2024-08" db="UniProtKB">
        <authorList>
            <consortium name="EnsemblMetazoa"/>
        </authorList>
    </citation>
    <scope>IDENTIFICATION</scope>
</reference>
<dbReference type="EnsemblMetazoa" id="XM_019905951.1">
    <property type="protein sequence ID" value="XP_019761510.1"/>
    <property type="gene ID" value="LOC109538630"/>
</dbReference>
<evidence type="ECO:0000256" key="3">
    <source>
        <dbReference type="SAM" id="Phobius"/>
    </source>
</evidence>